<dbReference type="PANTHER" id="PTHR10696:SF21">
    <property type="entry name" value="TAUD_TFDA-LIKE DOMAIN-CONTAINING PROTEIN"/>
    <property type="match status" value="1"/>
</dbReference>
<gene>
    <name evidence="3" type="ORF">DBRI1063_LOCUS14500</name>
</gene>
<feature type="domain" description="TauD/TfdA-like" evidence="2">
    <location>
        <begin position="85"/>
        <end position="383"/>
    </location>
</feature>
<protein>
    <recommendedName>
        <fullName evidence="2">TauD/TfdA-like domain-containing protein</fullName>
    </recommendedName>
</protein>
<dbReference type="Gene3D" id="3.60.130.10">
    <property type="entry name" value="Clavaminate synthase-like"/>
    <property type="match status" value="1"/>
</dbReference>
<dbReference type="PANTHER" id="PTHR10696">
    <property type="entry name" value="GAMMA-BUTYROBETAINE HYDROXYLASE-RELATED"/>
    <property type="match status" value="1"/>
</dbReference>
<proteinExistence type="predicted"/>
<evidence type="ECO:0000313" key="3">
    <source>
        <dbReference type="EMBL" id="CAD9336880.1"/>
    </source>
</evidence>
<dbReference type="InterPro" id="IPR050411">
    <property type="entry name" value="AlphaKG_dependent_hydroxylases"/>
</dbReference>
<dbReference type="GO" id="GO:0016491">
    <property type="term" value="F:oxidoreductase activity"/>
    <property type="evidence" value="ECO:0007669"/>
    <property type="project" value="UniProtKB-KW"/>
</dbReference>
<sequence>MARYFICVHYAVSIAAANGLVATSQQAAQNNLLPCPKTLWKHHDPFDMKKYDVRTKRDIPFLKQIQKPVELTNEEAEFDWLQINDSNLMNILHQHGALHFTNFSLPKSKQGFRSFVEALPLQACEDSLQSIGVRSLLSKSNGVYQAVDSEKLSQTFIGLHNDCTYELAPPFAAFCCFEQAHKGGEFLLANGREILYNLDLDQIQKLFERSVRVRVAALPTPFLVNNIHENYFKKRLAWLIEKIVAWVLKTYIPELRLETAYSSNRTMLQILEPKKSTINCHPRTGEPTFFSGIHSQSAYLQQIRAADAFQGVAMTDVFYAEETDDDGIAVRPMEVIESGVLDHIESVMKKHTIEVLMQPGDVVLLDSYQVLHGRDTFQGPREHGVIWLTNSYFSL</sequence>
<evidence type="ECO:0000259" key="2">
    <source>
        <dbReference type="Pfam" id="PF02668"/>
    </source>
</evidence>
<reference evidence="3" key="1">
    <citation type="submission" date="2021-01" db="EMBL/GenBank/DDBJ databases">
        <authorList>
            <person name="Corre E."/>
            <person name="Pelletier E."/>
            <person name="Niang G."/>
            <person name="Scheremetjew M."/>
            <person name="Finn R."/>
            <person name="Kale V."/>
            <person name="Holt S."/>
            <person name="Cochrane G."/>
            <person name="Meng A."/>
            <person name="Brown T."/>
            <person name="Cohen L."/>
        </authorList>
    </citation>
    <scope>NUCLEOTIDE SEQUENCE</scope>
    <source>
        <strain evidence="3">Pop2</strain>
    </source>
</reference>
<dbReference type="InterPro" id="IPR003819">
    <property type="entry name" value="TauD/TfdA-like"/>
</dbReference>
<evidence type="ECO:0000256" key="1">
    <source>
        <dbReference type="ARBA" id="ARBA00023002"/>
    </source>
</evidence>
<dbReference type="SUPFAM" id="SSF51197">
    <property type="entry name" value="Clavaminate synthase-like"/>
    <property type="match status" value="1"/>
</dbReference>
<accession>A0A7S2EIE1</accession>
<dbReference type="EMBL" id="HBGN01022741">
    <property type="protein sequence ID" value="CAD9336880.1"/>
    <property type="molecule type" value="Transcribed_RNA"/>
</dbReference>
<name>A0A7S2EIE1_9STRA</name>
<dbReference type="InterPro" id="IPR042098">
    <property type="entry name" value="TauD-like_sf"/>
</dbReference>
<organism evidence="3">
    <name type="scientific">Ditylum brightwellii</name>
    <dbReference type="NCBI Taxonomy" id="49249"/>
    <lineage>
        <taxon>Eukaryota</taxon>
        <taxon>Sar</taxon>
        <taxon>Stramenopiles</taxon>
        <taxon>Ochrophyta</taxon>
        <taxon>Bacillariophyta</taxon>
        <taxon>Mediophyceae</taxon>
        <taxon>Lithodesmiophycidae</taxon>
        <taxon>Lithodesmiales</taxon>
        <taxon>Lithodesmiaceae</taxon>
        <taxon>Ditylum</taxon>
    </lineage>
</organism>
<keyword evidence="1" id="KW-0560">Oxidoreductase</keyword>
<dbReference type="Pfam" id="PF02668">
    <property type="entry name" value="TauD"/>
    <property type="match status" value="1"/>
</dbReference>
<dbReference type="AlphaFoldDB" id="A0A7S2EIE1"/>